<evidence type="ECO:0000256" key="4">
    <source>
        <dbReference type="ARBA" id="ARBA00023033"/>
    </source>
</evidence>
<evidence type="ECO:0000256" key="2">
    <source>
        <dbReference type="ARBA" id="ARBA00022827"/>
    </source>
</evidence>
<dbReference type="PANTHER" id="PTHR47178:SF5">
    <property type="entry name" value="FAD-BINDING DOMAIN-CONTAINING PROTEIN"/>
    <property type="match status" value="1"/>
</dbReference>
<evidence type="ECO:0000256" key="1">
    <source>
        <dbReference type="ARBA" id="ARBA00022630"/>
    </source>
</evidence>
<dbReference type="OrthoDB" id="655030at2759"/>
<evidence type="ECO:0000256" key="3">
    <source>
        <dbReference type="ARBA" id="ARBA00023002"/>
    </source>
</evidence>
<dbReference type="Gene3D" id="3.50.50.60">
    <property type="entry name" value="FAD/NAD(P)-binding domain"/>
    <property type="match status" value="1"/>
</dbReference>
<keyword evidence="4" id="KW-0503">Monooxygenase</keyword>
<name>A0A7J7INJ6_9RHOD</name>
<dbReference type="Pfam" id="PF13450">
    <property type="entry name" value="NAD_binding_8"/>
    <property type="match status" value="1"/>
</dbReference>
<keyword evidence="3" id="KW-0560">Oxidoreductase</keyword>
<evidence type="ECO:0000259" key="5">
    <source>
        <dbReference type="Pfam" id="PF01494"/>
    </source>
</evidence>
<keyword evidence="1" id="KW-0285">Flavoprotein</keyword>
<evidence type="ECO:0000313" key="6">
    <source>
        <dbReference type="EMBL" id="KAF6004693.1"/>
    </source>
</evidence>
<dbReference type="Proteomes" id="UP000530660">
    <property type="component" value="Unassembled WGS sequence"/>
</dbReference>
<proteinExistence type="predicted"/>
<evidence type="ECO:0000313" key="7">
    <source>
        <dbReference type="Proteomes" id="UP000530660"/>
    </source>
</evidence>
<dbReference type="SUPFAM" id="SSF51905">
    <property type="entry name" value="FAD/NAD(P)-binding domain"/>
    <property type="match status" value="1"/>
</dbReference>
<dbReference type="GO" id="GO:0004497">
    <property type="term" value="F:monooxygenase activity"/>
    <property type="evidence" value="ECO:0007669"/>
    <property type="project" value="UniProtKB-KW"/>
</dbReference>
<accession>A0A7J7INJ6</accession>
<dbReference type="PRINTS" id="PR00420">
    <property type="entry name" value="RNGMNOXGNASE"/>
</dbReference>
<protein>
    <recommendedName>
        <fullName evidence="5">FAD-binding domain-containing protein</fullName>
    </recommendedName>
</protein>
<keyword evidence="2" id="KW-0274">FAD</keyword>
<dbReference type="GO" id="GO:0071949">
    <property type="term" value="F:FAD binding"/>
    <property type="evidence" value="ECO:0007669"/>
    <property type="project" value="InterPro"/>
</dbReference>
<comment type="caution">
    <text evidence="6">The sequence shown here is derived from an EMBL/GenBank/DDBJ whole genome shotgun (WGS) entry which is preliminary data.</text>
</comment>
<gene>
    <name evidence="6" type="ORF">F1559_005068</name>
</gene>
<sequence length="428" mass="46670">MRVLIIGAGTGGLAMAHKLKQAGIGVSVFERDTVPNADTGGYRVGISPAGSRALKACVPPDLYELFVATSARAPQNMTMYTEQFSRLLRFDLDSGIADGERNVIRQTLRRVLLRGLEREVDFGKCLLRYETNVDGTVNAYFEDGSHANGDVLVGADGTGSAVRRQRLPDARLEDTGMASFGGKLPASPEIRALLTPAILQGMSMILAPGGFGAIIHSLDFSNQRADHHFVNRWPDFVDALDDSIGWGLWGARQNFPQDPDGLNGEALQQLGLVVTRNWAPQMRELIGRTDPVTIASVRVRTSIPASPWESSCVTMLGDAIHTMTPGRGAGANTALRDAALLGDLLIEADRGKRSMVEAIRDYEAEMLRYSAEAVRESKKQMDGKALIHRPLIGNVQLALMRCAMRTIDIVPPLKRRALEKIMRVRGEN</sequence>
<reference evidence="6 7" key="1">
    <citation type="journal article" date="2020" name="J. Phycol.">
        <title>Comparative genome analysis reveals Cyanidiococcus gen. nov., a new extremophilic red algal genus sister to Cyanidioschyzon (Cyanidioschyzonaceae, Rhodophyta).</title>
        <authorList>
            <person name="Liu S.-L."/>
            <person name="Chiang Y.-R."/>
            <person name="Yoon H.S."/>
            <person name="Fu H.-Y."/>
        </authorList>
    </citation>
    <scope>NUCLEOTIDE SEQUENCE [LARGE SCALE GENOMIC DNA]</scope>
    <source>
        <strain evidence="6 7">THAL066</strain>
    </source>
</reference>
<dbReference type="InterPro" id="IPR036188">
    <property type="entry name" value="FAD/NAD-bd_sf"/>
</dbReference>
<keyword evidence="7" id="KW-1185">Reference proteome</keyword>
<dbReference type="PANTHER" id="PTHR47178">
    <property type="entry name" value="MONOOXYGENASE, FAD-BINDING"/>
    <property type="match status" value="1"/>
</dbReference>
<feature type="domain" description="FAD-binding" evidence="5">
    <location>
        <begin position="293"/>
        <end position="376"/>
    </location>
</feature>
<dbReference type="Pfam" id="PF01494">
    <property type="entry name" value="FAD_binding_3"/>
    <property type="match status" value="1"/>
</dbReference>
<dbReference type="EMBL" id="VWRR01000003">
    <property type="protein sequence ID" value="KAF6004693.1"/>
    <property type="molecule type" value="Genomic_DNA"/>
</dbReference>
<organism evidence="6 7">
    <name type="scientific">Cyanidiococcus yangmingshanensis</name>
    <dbReference type="NCBI Taxonomy" id="2690220"/>
    <lineage>
        <taxon>Eukaryota</taxon>
        <taxon>Rhodophyta</taxon>
        <taxon>Bangiophyceae</taxon>
        <taxon>Cyanidiales</taxon>
        <taxon>Cyanidiaceae</taxon>
        <taxon>Cyanidiococcus</taxon>
    </lineage>
</organism>
<dbReference type="AlphaFoldDB" id="A0A7J7INJ6"/>
<dbReference type="InterPro" id="IPR002938">
    <property type="entry name" value="FAD-bd"/>
</dbReference>